<feature type="domain" description="Tyrosinase copper-binding" evidence="5">
    <location>
        <begin position="95"/>
        <end position="377"/>
    </location>
</feature>
<name>A0A2P6U1K7_CHLSO</name>
<gene>
    <name evidence="6" type="ORF">C2E21_1034</name>
</gene>
<dbReference type="PANTHER" id="PTHR11474">
    <property type="entry name" value="TYROSINASE FAMILY MEMBER"/>
    <property type="match status" value="1"/>
</dbReference>
<evidence type="ECO:0000259" key="5">
    <source>
        <dbReference type="Pfam" id="PF00264"/>
    </source>
</evidence>
<dbReference type="Proteomes" id="UP000239899">
    <property type="component" value="Unassembled WGS sequence"/>
</dbReference>
<dbReference type="AlphaFoldDB" id="A0A2P6U1K7"/>
<dbReference type="GO" id="GO:0046872">
    <property type="term" value="F:metal ion binding"/>
    <property type="evidence" value="ECO:0007669"/>
    <property type="project" value="UniProtKB-KW"/>
</dbReference>
<feature type="signal peptide" evidence="4">
    <location>
        <begin position="1"/>
        <end position="31"/>
    </location>
</feature>
<dbReference type="InterPro" id="IPR008922">
    <property type="entry name" value="Di-copper_centre_dom_sf"/>
</dbReference>
<comment type="caution">
    <text evidence="6">The sequence shown here is derived from an EMBL/GenBank/DDBJ whole genome shotgun (WGS) entry which is preliminary data.</text>
</comment>
<feature type="chain" id="PRO_5015159337" evidence="4">
    <location>
        <begin position="32"/>
        <end position="487"/>
    </location>
</feature>
<dbReference type="Pfam" id="PF00264">
    <property type="entry name" value="Tyrosinase"/>
    <property type="match status" value="1"/>
</dbReference>
<evidence type="ECO:0000256" key="2">
    <source>
        <dbReference type="ARBA" id="ARBA00023008"/>
    </source>
</evidence>
<dbReference type="InterPro" id="IPR050316">
    <property type="entry name" value="Tyrosinase/Hemocyanin"/>
</dbReference>
<evidence type="ECO:0000313" key="7">
    <source>
        <dbReference type="Proteomes" id="UP000239899"/>
    </source>
</evidence>
<dbReference type="Gene3D" id="1.10.1280.10">
    <property type="entry name" value="Di-copper center containing domain from catechol oxidase"/>
    <property type="match status" value="1"/>
</dbReference>
<dbReference type="SUPFAM" id="SSF48056">
    <property type="entry name" value="Di-copper centre-containing domain"/>
    <property type="match status" value="1"/>
</dbReference>
<accession>A0A2P6U1K7</accession>
<protein>
    <submittedName>
        <fullName evidence="6">Tyrosinase 2</fullName>
    </submittedName>
</protein>
<evidence type="ECO:0000256" key="3">
    <source>
        <dbReference type="SAM" id="MobiDB-lite"/>
    </source>
</evidence>
<dbReference type="PANTHER" id="PTHR11474:SF126">
    <property type="entry name" value="TYROSINASE-LIKE PROTEIN TYR-1-RELATED"/>
    <property type="match status" value="1"/>
</dbReference>
<dbReference type="OrthoDB" id="6132182at2759"/>
<keyword evidence="4" id="KW-0732">Signal</keyword>
<keyword evidence="2" id="KW-0186">Copper</keyword>
<keyword evidence="7" id="KW-1185">Reference proteome</keyword>
<proteinExistence type="predicted"/>
<dbReference type="GO" id="GO:0016491">
    <property type="term" value="F:oxidoreductase activity"/>
    <property type="evidence" value="ECO:0007669"/>
    <property type="project" value="InterPro"/>
</dbReference>
<evidence type="ECO:0000256" key="1">
    <source>
        <dbReference type="ARBA" id="ARBA00022723"/>
    </source>
</evidence>
<reference evidence="6 7" key="1">
    <citation type="journal article" date="2018" name="Plant J.">
        <title>Genome sequences of Chlorella sorokiniana UTEX 1602 and Micractinium conductrix SAG 241.80: implications to maltose excretion by a green alga.</title>
        <authorList>
            <person name="Arriola M.B."/>
            <person name="Velmurugan N."/>
            <person name="Zhang Y."/>
            <person name="Plunkett M.H."/>
            <person name="Hondzo H."/>
            <person name="Barney B.M."/>
        </authorList>
    </citation>
    <scope>NUCLEOTIDE SEQUENCE [LARGE SCALE GENOMIC DNA]</scope>
    <source>
        <strain evidence="7">UTEX 1602</strain>
    </source>
</reference>
<feature type="compositionally biased region" description="Gly residues" evidence="3">
    <location>
        <begin position="477"/>
        <end position="487"/>
    </location>
</feature>
<sequence>MASSRPSAAAQRTALLCLLLCLGSFVTDVAAQAQTRRVSGGSSGSWQRGRPRRVRKELRSLSPREYKMYLQGVSTMLTVPTAAGQKIFGSKYKDYATIVIRHAVAVPDMRGDQGHYVPCFMTFHCAVMLEFENALLSVVPELSAMPYWNFLLDAPGGKYYKTDRWAFGDLYGGSMVGDPDVGYAVTDGVFGWRQITRYSAKRFAEYQQFYSGSPKGFVRGLKSTVDNPYIVRFPANELAPAVNSGGETSSGLDFSSLKLSPRLIPTFYNAATNNTLPAWLKQDYENCLTAHISDWAKWAWCVDVDFALNAVNVTEASQYLPGASPLMHGMTHALIGGLLAKKNQFGDMADIITSPNDVAFFMPMHANLDRSNMMFQANSQYRNSSMARDDVMWNYPKSQAEYAKCPIGCRLHDVINSNAKFTDIFDPPKSTGFTHFDVLDRTRPDTADYTYDEVWGALPLYIRGYTNRPGAPQNGGQRPGGRQPGGK</sequence>
<evidence type="ECO:0000313" key="6">
    <source>
        <dbReference type="EMBL" id="PRW60197.1"/>
    </source>
</evidence>
<organism evidence="6 7">
    <name type="scientific">Chlorella sorokiniana</name>
    <name type="common">Freshwater green alga</name>
    <dbReference type="NCBI Taxonomy" id="3076"/>
    <lineage>
        <taxon>Eukaryota</taxon>
        <taxon>Viridiplantae</taxon>
        <taxon>Chlorophyta</taxon>
        <taxon>core chlorophytes</taxon>
        <taxon>Trebouxiophyceae</taxon>
        <taxon>Chlorellales</taxon>
        <taxon>Chlorellaceae</taxon>
        <taxon>Chlorella clade</taxon>
        <taxon>Chlorella</taxon>
    </lineage>
</organism>
<dbReference type="InterPro" id="IPR002227">
    <property type="entry name" value="Tyrosinase_Cu-bd"/>
</dbReference>
<feature type="region of interest" description="Disordered" evidence="3">
    <location>
        <begin position="466"/>
        <end position="487"/>
    </location>
</feature>
<dbReference type="EMBL" id="LHPG02000002">
    <property type="protein sequence ID" value="PRW60197.1"/>
    <property type="molecule type" value="Genomic_DNA"/>
</dbReference>
<evidence type="ECO:0000256" key="4">
    <source>
        <dbReference type="SAM" id="SignalP"/>
    </source>
</evidence>
<keyword evidence="1" id="KW-0479">Metal-binding</keyword>